<dbReference type="EMBL" id="JAVREY010000076">
    <property type="protein sequence ID" value="MDT0468514.1"/>
    <property type="molecule type" value="Genomic_DNA"/>
</dbReference>
<gene>
    <name evidence="2" type="ORF">RM764_36960</name>
</gene>
<reference evidence="3" key="1">
    <citation type="submission" date="2023-07" db="EMBL/GenBank/DDBJ databases">
        <title>30 novel species of actinomycetes from the DSMZ collection.</title>
        <authorList>
            <person name="Nouioui I."/>
        </authorList>
    </citation>
    <scope>NUCLEOTIDE SEQUENCE [LARGE SCALE GENOMIC DNA]</scope>
    <source>
        <strain evidence="3">DSM 41699</strain>
    </source>
</reference>
<sequence>MRLRRRVAPVRPGGRAVGTSQDGRVQSWMGGGHEGPGTFKLMGGWTAKVTKVGEDHYRARILGDAGGVSATQDANERDAGVEANRVYIVLSAGGVISAHV</sequence>
<evidence type="ECO:0000313" key="2">
    <source>
        <dbReference type="EMBL" id="MDT0468514.1"/>
    </source>
</evidence>
<comment type="caution">
    <text evidence="2">The sequence shown here is derived from an EMBL/GenBank/DDBJ whole genome shotgun (WGS) entry which is preliminary data.</text>
</comment>
<feature type="compositionally biased region" description="Low complexity" evidence="1">
    <location>
        <begin position="9"/>
        <end position="18"/>
    </location>
</feature>
<keyword evidence="3" id="KW-1185">Reference proteome</keyword>
<organism evidence="2 3">
    <name type="scientific">Streptomyces gibsoniae</name>
    <dbReference type="NCBI Taxonomy" id="3075529"/>
    <lineage>
        <taxon>Bacteria</taxon>
        <taxon>Bacillati</taxon>
        <taxon>Actinomycetota</taxon>
        <taxon>Actinomycetes</taxon>
        <taxon>Kitasatosporales</taxon>
        <taxon>Streptomycetaceae</taxon>
        <taxon>Streptomyces</taxon>
    </lineage>
</organism>
<accession>A0ABU2U5K9</accession>
<evidence type="ECO:0000313" key="3">
    <source>
        <dbReference type="Proteomes" id="UP001183809"/>
    </source>
</evidence>
<protein>
    <submittedName>
        <fullName evidence="2">Uncharacterized protein</fullName>
    </submittedName>
</protein>
<dbReference type="Proteomes" id="UP001183809">
    <property type="component" value="Unassembled WGS sequence"/>
</dbReference>
<evidence type="ECO:0000256" key="1">
    <source>
        <dbReference type="SAM" id="MobiDB-lite"/>
    </source>
</evidence>
<proteinExistence type="predicted"/>
<feature type="region of interest" description="Disordered" evidence="1">
    <location>
        <begin position="1"/>
        <end position="32"/>
    </location>
</feature>
<name>A0ABU2U5K9_9ACTN</name>